<accession>A0AAE4SA17</accession>
<keyword evidence="2" id="KW-1185">Reference proteome</keyword>
<evidence type="ECO:0000313" key="2">
    <source>
        <dbReference type="Proteomes" id="UP001273136"/>
    </source>
</evidence>
<gene>
    <name evidence="1" type="ORF">McpAg1_07080</name>
</gene>
<name>A0AAE4SA17_9EURY</name>
<dbReference type="Proteomes" id="UP001273136">
    <property type="component" value="Unassembled WGS sequence"/>
</dbReference>
<evidence type="ECO:0000313" key="1">
    <source>
        <dbReference type="EMBL" id="MDV0441514.1"/>
    </source>
</evidence>
<proteinExistence type="predicted"/>
<reference evidence="1" key="1">
    <citation type="submission" date="2023-06" db="EMBL/GenBank/DDBJ databases">
        <title>Genome sequence of Methancorpusculaceae sp. Ag1.</title>
        <authorList>
            <person name="Protasov E."/>
            <person name="Platt K."/>
            <person name="Poehlein A."/>
            <person name="Daniel R."/>
            <person name="Brune A."/>
        </authorList>
    </citation>
    <scope>NUCLEOTIDE SEQUENCE</scope>
    <source>
        <strain evidence="1">Ag1</strain>
    </source>
</reference>
<protein>
    <submittedName>
        <fullName evidence="1">Uncharacterized protein</fullName>
    </submittedName>
</protein>
<dbReference type="AlphaFoldDB" id="A0AAE4SA17"/>
<organism evidence="1 2">
    <name type="scientific">Methanorbis furvi</name>
    <dbReference type="NCBI Taxonomy" id="3028299"/>
    <lineage>
        <taxon>Archaea</taxon>
        <taxon>Methanobacteriati</taxon>
        <taxon>Methanobacteriota</taxon>
        <taxon>Stenosarchaea group</taxon>
        <taxon>Methanomicrobia</taxon>
        <taxon>Methanomicrobiales</taxon>
        <taxon>Methanocorpusculaceae</taxon>
        <taxon>Methanorbis</taxon>
    </lineage>
</organism>
<dbReference type="EMBL" id="JAWDKA010000003">
    <property type="protein sequence ID" value="MDV0441514.1"/>
    <property type="molecule type" value="Genomic_DNA"/>
</dbReference>
<sequence>MSQKKRLNLFVAAHEHRSSVFRVFRGYSKRDRRRVSRVYSKRNQAQRIHFPYAISHRGTPGQKPTKFFVVSQTG</sequence>
<comment type="caution">
    <text evidence="1">The sequence shown here is derived from an EMBL/GenBank/DDBJ whole genome shotgun (WGS) entry which is preliminary data.</text>
</comment>